<dbReference type="PANTHER" id="PTHR30050:SF5">
    <property type="entry name" value="DNAA REGULATORY INACTIVATOR HDA"/>
    <property type="match status" value="1"/>
</dbReference>
<dbReference type="NCBIfam" id="TIGR03420">
    <property type="entry name" value="DnaA_homol_Hda"/>
    <property type="match status" value="1"/>
</dbReference>
<dbReference type="Pfam" id="PF00308">
    <property type="entry name" value="Bac_DnaA"/>
    <property type="match status" value="1"/>
</dbReference>
<name>W7QAW6_9ALTE</name>
<dbReference type="CDD" id="cd00009">
    <property type="entry name" value="AAA"/>
    <property type="match status" value="1"/>
</dbReference>
<evidence type="ECO:0000313" key="4">
    <source>
        <dbReference type="Proteomes" id="UP000019276"/>
    </source>
</evidence>
<gene>
    <name evidence="3" type="ORF">DS2_10167</name>
</gene>
<dbReference type="InterPro" id="IPR013317">
    <property type="entry name" value="DnaA_dom"/>
</dbReference>
<dbReference type="Gene3D" id="3.40.50.300">
    <property type="entry name" value="P-loop containing nucleotide triphosphate hydrolases"/>
    <property type="match status" value="1"/>
</dbReference>
<organism evidence="3 4">
    <name type="scientific">Catenovulum agarivorans DS-2</name>
    <dbReference type="NCBI Taxonomy" id="1328313"/>
    <lineage>
        <taxon>Bacteria</taxon>
        <taxon>Pseudomonadati</taxon>
        <taxon>Pseudomonadota</taxon>
        <taxon>Gammaproteobacteria</taxon>
        <taxon>Alteromonadales</taxon>
        <taxon>Alteromonadaceae</taxon>
        <taxon>Catenovulum</taxon>
    </lineage>
</organism>
<dbReference type="STRING" id="1328313.DS2_10167"/>
<keyword evidence="3" id="KW-0396">Initiation factor</keyword>
<proteinExistence type="predicted"/>
<dbReference type="PANTHER" id="PTHR30050">
    <property type="entry name" value="CHROMOSOMAL REPLICATION INITIATOR PROTEIN DNAA"/>
    <property type="match status" value="1"/>
</dbReference>
<dbReference type="EMBL" id="ARZY01000017">
    <property type="protein sequence ID" value="EWH09984.1"/>
    <property type="molecule type" value="Genomic_DNA"/>
</dbReference>
<keyword evidence="3" id="KW-0648">Protein biosynthesis</keyword>
<comment type="caution">
    <text evidence="3">The sequence shown here is derived from an EMBL/GenBank/DDBJ whole genome shotgun (WGS) entry which is preliminary data.</text>
</comment>
<reference evidence="3 4" key="1">
    <citation type="journal article" date="2014" name="Genome Announc.">
        <title>Draft Genome Sequence of the Agar-Degrading Bacterium Catenovulum sp. Strain DS-2, Isolated from Intestines of Haliotis diversicolor.</title>
        <authorList>
            <person name="Shan D."/>
            <person name="Li X."/>
            <person name="Gu Z."/>
            <person name="Wei G."/>
            <person name="Gao Z."/>
            <person name="Shao Z."/>
        </authorList>
    </citation>
    <scope>NUCLEOTIDE SEQUENCE [LARGE SCALE GENOMIC DNA]</scope>
    <source>
        <strain evidence="3 4">DS-2</strain>
    </source>
</reference>
<feature type="domain" description="Chromosomal replication initiator protein DnaA ATPAse" evidence="1">
    <location>
        <begin position="24"/>
        <end position="158"/>
    </location>
</feature>
<dbReference type="OrthoDB" id="9784878at2"/>
<dbReference type="InterPro" id="IPR027417">
    <property type="entry name" value="P-loop_NTPase"/>
</dbReference>
<dbReference type="SUPFAM" id="SSF52540">
    <property type="entry name" value="P-loop containing nucleoside triphosphate hydrolases"/>
    <property type="match status" value="1"/>
</dbReference>
<dbReference type="GO" id="GO:0006270">
    <property type="term" value="P:DNA replication initiation"/>
    <property type="evidence" value="ECO:0007669"/>
    <property type="project" value="TreeGrafter"/>
</dbReference>
<accession>W7QAW6</accession>
<dbReference type="RefSeq" id="WP_035014651.1">
    <property type="nucleotide sequence ID" value="NZ_ARZY01000017.1"/>
</dbReference>
<evidence type="ECO:0000259" key="2">
    <source>
        <dbReference type="Pfam" id="PF22688"/>
    </source>
</evidence>
<dbReference type="eggNOG" id="COG0593">
    <property type="taxonomic scope" value="Bacteria"/>
</dbReference>
<dbReference type="GO" id="GO:0003743">
    <property type="term" value="F:translation initiation factor activity"/>
    <property type="evidence" value="ECO:0007669"/>
    <property type="project" value="UniProtKB-KW"/>
</dbReference>
<dbReference type="AlphaFoldDB" id="W7QAW6"/>
<protein>
    <submittedName>
        <fullName evidence="3">DNA replication initiation factor</fullName>
    </submittedName>
</protein>
<dbReference type="Gene3D" id="1.10.8.60">
    <property type="match status" value="1"/>
</dbReference>
<dbReference type="GO" id="GO:0032297">
    <property type="term" value="P:negative regulation of DNA-templated DNA replication initiation"/>
    <property type="evidence" value="ECO:0007669"/>
    <property type="project" value="InterPro"/>
</dbReference>
<dbReference type="InterPro" id="IPR017788">
    <property type="entry name" value="Hda"/>
</dbReference>
<evidence type="ECO:0000313" key="3">
    <source>
        <dbReference type="EMBL" id="EWH09984.1"/>
    </source>
</evidence>
<dbReference type="Proteomes" id="UP000019276">
    <property type="component" value="Unassembled WGS sequence"/>
</dbReference>
<feature type="domain" description="Hda lid" evidence="2">
    <location>
        <begin position="169"/>
        <end position="232"/>
    </location>
</feature>
<evidence type="ECO:0000259" key="1">
    <source>
        <dbReference type="Pfam" id="PF00308"/>
    </source>
</evidence>
<dbReference type="Pfam" id="PF22688">
    <property type="entry name" value="Hda_lid"/>
    <property type="match status" value="1"/>
</dbReference>
<sequence length="234" mass="26626">MKQQLTIDFLYEPEAQLSSFYASGNEVLIASLQQLIQQQANSHAQNLAFVHGPMGCGKSHLLQALCQYADELNVSAQYIPCKVVKQMPTEFTYGLEANELLLIDDVDEFALDGNWQRALFDLINRCLELEHKVIFAARLPADAVGFNLPDLVSRLNWGQKWAIQPLNEQQRQYMLQQRSEHRGIAMPDELASYIVLRCQQDNASIIQCLDVLDQQSLAEKRKLTIPFVKSVMGW</sequence>
<dbReference type="InterPro" id="IPR055199">
    <property type="entry name" value="Hda_lid"/>
</dbReference>
<keyword evidence="4" id="KW-1185">Reference proteome</keyword>